<sequence length="243" mass="26644">MIYLYAITNQSQLPPNSTTGLLRQPLYFVVYEELRAVVSAIVPQEVQTSAEQVWAHEAVVETLMAHGAVLPVRFGTILEREAVVEALLRERAAVFRADLTRLAGCVELGLRALLLDLPAPPAPEPQANPSSGREYMLRRFAAAQTLQARRVQAITAANALHAALTDYAVASVQREPTGERMLLSAAYLVRHAEIARFREAVVALDAANDHLRLLCTGPWPPYHFVSRDEGCGMRDALAPISPT</sequence>
<dbReference type="InterPro" id="IPR009430">
    <property type="entry name" value="GvpL/GvpF"/>
</dbReference>
<dbReference type="PANTHER" id="PTHR36852">
    <property type="entry name" value="PROTEIN GVPL 2"/>
    <property type="match status" value="1"/>
</dbReference>
<dbReference type="PANTHER" id="PTHR36852:SF1">
    <property type="entry name" value="PROTEIN GVPL 2"/>
    <property type="match status" value="1"/>
</dbReference>
<reference evidence="4 5" key="1">
    <citation type="submission" date="2018-12" db="EMBL/GenBank/DDBJ databases">
        <title>Genome Sequence of Candidatus Viridilinea halotolerans isolated from saline sulfide-rich spring.</title>
        <authorList>
            <person name="Grouzdev D.S."/>
            <person name="Burganskaya E.I."/>
            <person name="Krutkina M.S."/>
            <person name="Sukhacheva M.V."/>
            <person name="Gorlenko V.M."/>
        </authorList>
    </citation>
    <scope>NUCLEOTIDE SEQUENCE [LARGE SCALE GENOMIC DNA]</scope>
    <source>
        <strain evidence="4">Chok-6</strain>
    </source>
</reference>
<comment type="similarity">
    <text evidence="3">Belongs to the gas vesicle GvpF/GvpL family.</text>
</comment>
<proteinExistence type="inferred from homology"/>
<dbReference type="Pfam" id="PF06386">
    <property type="entry name" value="GvpL_GvpF"/>
    <property type="match status" value="1"/>
</dbReference>
<evidence type="ECO:0000313" key="4">
    <source>
        <dbReference type="EMBL" id="RRR74854.1"/>
    </source>
</evidence>
<dbReference type="GO" id="GO:0031411">
    <property type="term" value="C:gas vesicle"/>
    <property type="evidence" value="ECO:0007669"/>
    <property type="project" value="UniProtKB-SubCell"/>
</dbReference>
<name>A0A426U4M4_9CHLR</name>
<protein>
    <submittedName>
        <fullName evidence="4">GvpL/GvpF family gas vesicle protein</fullName>
    </submittedName>
</protein>
<evidence type="ECO:0000256" key="3">
    <source>
        <dbReference type="ARBA" id="ARBA00035643"/>
    </source>
</evidence>
<comment type="subcellular location">
    <subcellularLocation>
        <location evidence="2">Gas vesicle</location>
    </subcellularLocation>
</comment>
<organism evidence="4 5">
    <name type="scientific">Candidatus Viridilinea halotolerans</name>
    <dbReference type="NCBI Taxonomy" id="2491704"/>
    <lineage>
        <taxon>Bacteria</taxon>
        <taxon>Bacillati</taxon>
        <taxon>Chloroflexota</taxon>
        <taxon>Chloroflexia</taxon>
        <taxon>Chloroflexales</taxon>
        <taxon>Chloroflexineae</taxon>
        <taxon>Oscillochloridaceae</taxon>
        <taxon>Candidatus Viridilinea</taxon>
    </lineage>
</organism>
<comment type="caution">
    <text evidence="4">The sequence shown here is derived from an EMBL/GenBank/DDBJ whole genome shotgun (WGS) entry which is preliminary data.</text>
</comment>
<accession>A0A426U4M4</accession>
<keyword evidence="1" id="KW-0304">Gas vesicle</keyword>
<dbReference type="GO" id="GO:0031412">
    <property type="term" value="P:gas vesicle organization"/>
    <property type="evidence" value="ECO:0007669"/>
    <property type="project" value="InterPro"/>
</dbReference>
<dbReference type="EMBL" id="RSAS01000234">
    <property type="protein sequence ID" value="RRR74854.1"/>
    <property type="molecule type" value="Genomic_DNA"/>
</dbReference>
<dbReference type="Proteomes" id="UP000280307">
    <property type="component" value="Unassembled WGS sequence"/>
</dbReference>
<evidence type="ECO:0000256" key="2">
    <source>
        <dbReference type="ARBA" id="ARBA00035108"/>
    </source>
</evidence>
<dbReference type="AlphaFoldDB" id="A0A426U4M4"/>
<evidence type="ECO:0000313" key="5">
    <source>
        <dbReference type="Proteomes" id="UP000280307"/>
    </source>
</evidence>
<gene>
    <name evidence="4" type="ORF">EI684_06085</name>
</gene>
<evidence type="ECO:0000256" key="1">
    <source>
        <dbReference type="ARBA" id="ARBA00022987"/>
    </source>
</evidence>